<dbReference type="AlphaFoldDB" id="A0A553NT29"/>
<comment type="caution">
    <text evidence="3">The sequence shown here is derived from an EMBL/GenBank/DDBJ whole genome shotgun (WGS) entry which is preliminary data.</text>
</comment>
<keyword evidence="2" id="KW-0812">Transmembrane</keyword>
<sequence>MTSTQKDKEVKEPEEEPIKFTTSPAFRPVAASPNERPKKPPPFWAQEYIIQVSLCAFLLYFCVFREENDIDLKMKVDLGEPDAEEQLLELEKRGANVELLREQLLRVRQIEVSMEESLPA</sequence>
<dbReference type="OrthoDB" id="5783753at2759"/>
<feature type="region of interest" description="Disordered" evidence="1">
    <location>
        <begin position="1"/>
        <end position="38"/>
    </location>
</feature>
<feature type="compositionally biased region" description="Basic and acidic residues" evidence="1">
    <location>
        <begin position="1"/>
        <end position="11"/>
    </location>
</feature>
<dbReference type="InterPro" id="IPR029160">
    <property type="entry name" value="UQCC4"/>
</dbReference>
<name>A0A553NT29_TIGCA</name>
<gene>
    <name evidence="3" type="ORF">TCAL_06939</name>
</gene>
<reference evidence="3 4" key="1">
    <citation type="journal article" date="2018" name="Nat. Ecol. Evol.">
        <title>Genomic signatures of mitonuclear coevolution across populations of Tigriopus californicus.</title>
        <authorList>
            <person name="Barreto F.S."/>
            <person name="Watson E.T."/>
            <person name="Lima T.G."/>
            <person name="Willett C.S."/>
            <person name="Edmands S."/>
            <person name="Li W."/>
            <person name="Burton R.S."/>
        </authorList>
    </citation>
    <scope>NUCLEOTIDE SEQUENCE [LARGE SCALE GENOMIC DNA]</scope>
    <source>
        <strain evidence="3 4">San Diego</strain>
    </source>
</reference>
<keyword evidence="2" id="KW-0472">Membrane</keyword>
<dbReference type="EMBL" id="VCGU01000010">
    <property type="protein sequence ID" value="TRY68592.1"/>
    <property type="molecule type" value="Genomic_DNA"/>
</dbReference>
<dbReference type="Pfam" id="PF15013">
    <property type="entry name" value="CCSMST1"/>
    <property type="match status" value="1"/>
</dbReference>
<dbReference type="OMA" id="WAQEYII"/>
<evidence type="ECO:0000256" key="1">
    <source>
        <dbReference type="SAM" id="MobiDB-lite"/>
    </source>
</evidence>
<organism evidence="3 4">
    <name type="scientific">Tigriopus californicus</name>
    <name type="common">Marine copepod</name>
    <dbReference type="NCBI Taxonomy" id="6832"/>
    <lineage>
        <taxon>Eukaryota</taxon>
        <taxon>Metazoa</taxon>
        <taxon>Ecdysozoa</taxon>
        <taxon>Arthropoda</taxon>
        <taxon>Crustacea</taxon>
        <taxon>Multicrustacea</taxon>
        <taxon>Hexanauplia</taxon>
        <taxon>Copepoda</taxon>
        <taxon>Harpacticoida</taxon>
        <taxon>Harpacticidae</taxon>
        <taxon>Tigriopus</taxon>
    </lineage>
</organism>
<dbReference type="Proteomes" id="UP000318571">
    <property type="component" value="Chromosome 1"/>
</dbReference>
<evidence type="ECO:0000313" key="4">
    <source>
        <dbReference type="Proteomes" id="UP000318571"/>
    </source>
</evidence>
<keyword evidence="2" id="KW-1133">Transmembrane helix</keyword>
<accession>A0A553NT29</accession>
<evidence type="ECO:0000313" key="3">
    <source>
        <dbReference type="EMBL" id="TRY68592.1"/>
    </source>
</evidence>
<keyword evidence="4" id="KW-1185">Reference proteome</keyword>
<evidence type="ECO:0000256" key="2">
    <source>
        <dbReference type="SAM" id="Phobius"/>
    </source>
</evidence>
<feature type="transmembrane region" description="Helical" evidence="2">
    <location>
        <begin position="48"/>
        <end position="64"/>
    </location>
</feature>
<protein>
    <submittedName>
        <fullName evidence="3">Uncharacterized protein</fullName>
    </submittedName>
</protein>
<proteinExistence type="predicted"/>